<dbReference type="AlphaFoldDB" id="A0A4P7N5E6"/>
<gene>
    <name evidence="8" type="ORF">PoMZ_01247</name>
</gene>
<dbReference type="PANTHER" id="PTHR11207:SF32">
    <property type="entry name" value="LARGE RIBOSOMAL SUBUNIT PROTEIN ML44"/>
    <property type="match status" value="1"/>
</dbReference>
<dbReference type="InterPro" id="IPR000999">
    <property type="entry name" value="RNase_III_dom"/>
</dbReference>
<evidence type="ECO:0000256" key="4">
    <source>
        <dbReference type="ARBA" id="ARBA00023128"/>
    </source>
</evidence>
<evidence type="ECO:0000256" key="5">
    <source>
        <dbReference type="ARBA" id="ARBA00023274"/>
    </source>
</evidence>
<dbReference type="InterPro" id="IPR044444">
    <property type="entry name" value="Ribosomal_mL44_DSRM_metazoa"/>
</dbReference>
<keyword evidence="4" id="KW-0496">Mitochondrion</keyword>
<comment type="subcellular location">
    <subcellularLocation>
        <location evidence="1">Mitochondrion</location>
    </subcellularLocation>
</comment>
<organism evidence="8 9">
    <name type="scientific">Pyricularia oryzae</name>
    <name type="common">Rice blast fungus</name>
    <name type="synonym">Magnaporthe oryzae</name>
    <dbReference type="NCBI Taxonomy" id="318829"/>
    <lineage>
        <taxon>Eukaryota</taxon>
        <taxon>Fungi</taxon>
        <taxon>Dikarya</taxon>
        <taxon>Ascomycota</taxon>
        <taxon>Pezizomycotina</taxon>
        <taxon>Sordariomycetes</taxon>
        <taxon>Sordariomycetidae</taxon>
        <taxon>Magnaporthales</taxon>
        <taxon>Pyriculariaceae</taxon>
        <taxon>Pyricularia</taxon>
    </lineage>
</organism>
<proteinExistence type="inferred from homology"/>
<dbReference type="OMA" id="YLYSPGN"/>
<evidence type="ECO:0000256" key="6">
    <source>
        <dbReference type="ARBA" id="ARBA00024034"/>
    </source>
</evidence>
<dbReference type="PROSITE" id="PS50142">
    <property type="entry name" value="RNASE_3_2"/>
    <property type="match status" value="1"/>
</dbReference>
<dbReference type="SMR" id="A0A4P7N5E6"/>
<evidence type="ECO:0000256" key="3">
    <source>
        <dbReference type="ARBA" id="ARBA00022980"/>
    </source>
</evidence>
<dbReference type="Gene3D" id="1.10.1520.10">
    <property type="entry name" value="Ribonuclease III domain"/>
    <property type="match status" value="1"/>
</dbReference>
<dbReference type="VEuPathDB" id="FungiDB:M_BR32_EuGene_00011451"/>
<dbReference type="GO" id="GO:0006396">
    <property type="term" value="P:RNA processing"/>
    <property type="evidence" value="ECO:0007669"/>
    <property type="project" value="InterPro"/>
</dbReference>
<evidence type="ECO:0000256" key="1">
    <source>
        <dbReference type="ARBA" id="ARBA00004173"/>
    </source>
</evidence>
<name>A0A4P7N5E6_PYROR</name>
<dbReference type="SUPFAM" id="SSF69065">
    <property type="entry name" value="RNase III domain-like"/>
    <property type="match status" value="1"/>
</dbReference>
<evidence type="ECO:0000313" key="8">
    <source>
        <dbReference type="EMBL" id="QBZ56341.1"/>
    </source>
</evidence>
<dbReference type="EMBL" id="CP034205">
    <property type="protein sequence ID" value="QBZ56341.1"/>
    <property type="molecule type" value="Genomic_DNA"/>
</dbReference>
<dbReference type="GO" id="GO:0003735">
    <property type="term" value="F:structural constituent of ribosome"/>
    <property type="evidence" value="ECO:0007669"/>
    <property type="project" value="TreeGrafter"/>
</dbReference>
<dbReference type="Pfam" id="PF22892">
    <property type="entry name" value="DSRM_MRPL44"/>
    <property type="match status" value="1"/>
</dbReference>
<comment type="similarity">
    <text evidence="6">Belongs to the ribonuclease III family. Mitochondrion-specific ribosomal protein mL44 subfamily.</text>
</comment>
<dbReference type="Proteomes" id="UP000294847">
    <property type="component" value="Chromosome 2"/>
</dbReference>
<dbReference type="InterPro" id="IPR036389">
    <property type="entry name" value="RNase_III_sf"/>
</dbReference>
<dbReference type="PANTHER" id="PTHR11207">
    <property type="entry name" value="RIBONUCLEASE III"/>
    <property type="match status" value="1"/>
</dbReference>
<evidence type="ECO:0000256" key="2">
    <source>
        <dbReference type="ARBA" id="ARBA00022884"/>
    </source>
</evidence>
<dbReference type="GO" id="GO:0004525">
    <property type="term" value="F:ribonuclease III activity"/>
    <property type="evidence" value="ECO:0007669"/>
    <property type="project" value="InterPro"/>
</dbReference>
<dbReference type="SMART" id="SM00535">
    <property type="entry name" value="RIBOc"/>
    <property type="match status" value="1"/>
</dbReference>
<sequence>MKRIRPGRWSGQLLSAARPSSCALPISSFATATTSSTSQTCRNLQKFPQARLQSTVANPQQITEETPFYHQHPSPPPSRARDSAKLAALHARLDLSEKVPLETVARTLIDRSADKDIRFNNYSLSRLGSQLIEYHVNEWLMCRYPRLPYSVLLAARDSYAGELSLSEISKSWGVESAAEPGGEVDPGLLQFSVWSPKPKLNDPEHDRIQKMLKKNFKMLMRGQVASANEPSEVGPAMDIDASKPLQPETISLLPSQGLDKVRVAREAHSNFVRALTGAVYAHCGREAAKLFINAHILSRHLDIATLFSFKRPTTELARLCAREDFAEPTARILSETGRHSRTPVFVVGIFSGNDKLGEGSGADPKAARANAAMNALKAWYLYSPGPDVRVPSDMLVEGAKPWTPAYVDIGEII</sequence>
<dbReference type="Gene3D" id="3.30.160.20">
    <property type="match status" value="1"/>
</dbReference>
<accession>A0A4P7N5E6</accession>
<keyword evidence="5" id="KW-0687">Ribonucleoprotein</keyword>
<evidence type="ECO:0000313" key="9">
    <source>
        <dbReference type="Proteomes" id="UP000294847"/>
    </source>
</evidence>
<evidence type="ECO:0000256" key="7">
    <source>
        <dbReference type="ARBA" id="ARBA00035187"/>
    </source>
</evidence>
<keyword evidence="3" id="KW-0689">Ribosomal protein</keyword>
<reference evidence="8 9" key="1">
    <citation type="journal article" date="2019" name="Mol. Biol. Evol.">
        <title>Blast fungal genomes show frequent chromosomal changes, gene gains and losses, and effector gene turnover.</title>
        <authorList>
            <person name="Gomez Luciano L.B."/>
            <person name="Jason Tsai I."/>
            <person name="Chuma I."/>
            <person name="Tosa Y."/>
            <person name="Chen Y.H."/>
            <person name="Li J.Y."/>
            <person name="Li M.Y."/>
            <person name="Jade Lu M.Y."/>
            <person name="Nakayashiki H."/>
            <person name="Li W.H."/>
        </authorList>
    </citation>
    <scope>NUCLEOTIDE SEQUENCE [LARGE SCALE GENOMIC DNA]</scope>
    <source>
        <strain evidence="8">MZ5-1-6</strain>
    </source>
</reference>
<dbReference type="PROSITE" id="PS50137">
    <property type="entry name" value="DS_RBD"/>
    <property type="match status" value="1"/>
</dbReference>
<dbReference type="InterPro" id="IPR014720">
    <property type="entry name" value="dsRBD_dom"/>
</dbReference>
<dbReference type="SUPFAM" id="SSF54768">
    <property type="entry name" value="dsRNA-binding domain-like"/>
    <property type="match status" value="1"/>
</dbReference>
<protein>
    <recommendedName>
        <fullName evidence="7">Large ribosomal subunit protein mL44</fullName>
    </recommendedName>
</protein>
<dbReference type="GO" id="GO:0005739">
    <property type="term" value="C:mitochondrion"/>
    <property type="evidence" value="ECO:0007669"/>
    <property type="project" value="TreeGrafter"/>
</dbReference>
<keyword evidence="2" id="KW-0694">RNA-binding</keyword>
<dbReference type="SMART" id="SM00358">
    <property type="entry name" value="DSRM"/>
    <property type="match status" value="1"/>
</dbReference>
<dbReference type="GO" id="GO:0003723">
    <property type="term" value="F:RNA binding"/>
    <property type="evidence" value="ECO:0007669"/>
    <property type="project" value="UniProtKB-UniRule"/>
</dbReference>